<dbReference type="HAMAP" id="MF_01393">
    <property type="entry name" value="ATP_synth_a_bact"/>
    <property type="match status" value="1"/>
</dbReference>
<dbReference type="RefSeq" id="WP_089892300.1">
    <property type="nucleotide sequence ID" value="NZ_CALBNM010000003.1"/>
</dbReference>
<evidence type="ECO:0000313" key="14">
    <source>
        <dbReference type="Proteomes" id="UP000199026"/>
    </source>
</evidence>
<feature type="transmembrane region" description="Helical" evidence="11">
    <location>
        <begin position="125"/>
        <end position="145"/>
    </location>
</feature>
<dbReference type="InterPro" id="IPR000568">
    <property type="entry name" value="ATP_synth_F0_asu"/>
</dbReference>
<evidence type="ECO:0000256" key="10">
    <source>
        <dbReference type="ARBA" id="ARBA00023310"/>
    </source>
</evidence>
<dbReference type="InterPro" id="IPR023011">
    <property type="entry name" value="ATP_synth_F0_asu_AS"/>
</dbReference>
<dbReference type="Proteomes" id="UP000199026">
    <property type="component" value="Unassembled WGS sequence"/>
</dbReference>
<sequence>MATETHGAEGSSLVFHPMDQFIVKPLFGGDHMGMFTITNATLWMMLAIVAVIALMVFGTSRRATIPGRAQSVAELAYGFVYKMVEDVAGKDAVGFFPYIMTLFMFIVFSNFLGLLPMSFTPTSHFAVTVVLAMLVFLTVTIVGFVKNGAKFLGLFWVSSAPLALRPVLAIIEIISYFVRPVSHSIRLAGNVMAGHAVIKVFAGFAAIAVISPVSVLAITAMYGLEVLVSFIQAYVFTILTCVYLKDALHPSH</sequence>
<dbReference type="NCBIfam" id="TIGR01131">
    <property type="entry name" value="ATP_synt_6_or_A"/>
    <property type="match status" value="1"/>
</dbReference>
<keyword evidence="10 11" id="KW-0066">ATP synthesis</keyword>
<dbReference type="SUPFAM" id="SSF81336">
    <property type="entry name" value="F1F0 ATP synthase subunit A"/>
    <property type="match status" value="1"/>
</dbReference>
<organism evidence="13 14">
    <name type="scientific">Lentibacter algarum</name>
    <dbReference type="NCBI Taxonomy" id="576131"/>
    <lineage>
        <taxon>Bacteria</taxon>
        <taxon>Pseudomonadati</taxon>
        <taxon>Pseudomonadota</taxon>
        <taxon>Alphaproteobacteria</taxon>
        <taxon>Rhodobacterales</taxon>
        <taxon>Roseobacteraceae</taxon>
        <taxon>Lentibacter</taxon>
    </lineage>
</organism>
<evidence type="ECO:0000256" key="6">
    <source>
        <dbReference type="ARBA" id="ARBA00022781"/>
    </source>
</evidence>
<reference evidence="13 14" key="1">
    <citation type="submission" date="2016-10" db="EMBL/GenBank/DDBJ databases">
        <authorList>
            <person name="de Groot N.N."/>
        </authorList>
    </citation>
    <scope>NUCLEOTIDE SEQUENCE [LARGE SCALE GENOMIC DNA]</scope>
    <source>
        <strain evidence="13 14">DSM 24677</strain>
    </source>
</reference>
<dbReference type="PANTHER" id="PTHR11410:SF0">
    <property type="entry name" value="ATP SYNTHASE SUBUNIT A"/>
    <property type="match status" value="1"/>
</dbReference>
<dbReference type="PANTHER" id="PTHR11410">
    <property type="entry name" value="ATP SYNTHASE SUBUNIT A"/>
    <property type="match status" value="1"/>
</dbReference>
<feature type="transmembrane region" description="Helical" evidence="11">
    <location>
        <begin position="226"/>
        <end position="245"/>
    </location>
</feature>
<evidence type="ECO:0000256" key="3">
    <source>
        <dbReference type="ARBA" id="ARBA00022448"/>
    </source>
</evidence>
<comment type="subcellular location">
    <subcellularLocation>
        <location evidence="11 12">Cell membrane</location>
        <topology evidence="11 12">Multi-pass membrane protein</topology>
    </subcellularLocation>
    <subcellularLocation>
        <location evidence="1">Membrane</location>
        <topology evidence="1">Multi-pass membrane protein</topology>
    </subcellularLocation>
</comment>
<feature type="transmembrane region" description="Helical" evidence="11">
    <location>
        <begin position="40"/>
        <end position="58"/>
    </location>
</feature>
<evidence type="ECO:0000256" key="7">
    <source>
        <dbReference type="ARBA" id="ARBA00022989"/>
    </source>
</evidence>
<evidence type="ECO:0000256" key="5">
    <source>
        <dbReference type="ARBA" id="ARBA00022692"/>
    </source>
</evidence>
<evidence type="ECO:0000256" key="1">
    <source>
        <dbReference type="ARBA" id="ARBA00004141"/>
    </source>
</evidence>
<dbReference type="CDD" id="cd00310">
    <property type="entry name" value="ATP-synt_Fo_a_6"/>
    <property type="match status" value="1"/>
</dbReference>
<evidence type="ECO:0000256" key="8">
    <source>
        <dbReference type="ARBA" id="ARBA00023065"/>
    </source>
</evidence>
<keyword evidence="6 11" id="KW-0375">Hydrogen ion transport</keyword>
<dbReference type="OrthoDB" id="9809130at2"/>
<dbReference type="NCBIfam" id="NF004482">
    <property type="entry name" value="PRK05815.2-4"/>
    <property type="match status" value="1"/>
</dbReference>
<dbReference type="STRING" id="576131.SAMN05444486_103234"/>
<dbReference type="PRINTS" id="PR00123">
    <property type="entry name" value="ATPASEA"/>
</dbReference>
<gene>
    <name evidence="11" type="primary">atpB</name>
    <name evidence="13" type="ORF">SAMN05444486_103234</name>
</gene>
<comment type="function">
    <text evidence="11 12">Key component of the proton channel; it plays a direct role in the translocation of protons across the membrane.</text>
</comment>
<keyword evidence="11" id="KW-1003">Cell membrane</keyword>
<comment type="similarity">
    <text evidence="2 11 12">Belongs to the ATPase A chain family.</text>
</comment>
<dbReference type="GO" id="GO:0045259">
    <property type="term" value="C:proton-transporting ATP synthase complex"/>
    <property type="evidence" value="ECO:0007669"/>
    <property type="project" value="UniProtKB-KW"/>
</dbReference>
<dbReference type="InterPro" id="IPR045083">
    <property type="entry name" value="ATP_synth_F0_asu_bact/mt"/>
</dbReference>
<evidence type="ECO:0000256" key="4">
    <source>
        <dbReference type="ARBA" id="ARBA00022547"/>
    </source>
</evidence>
<dbReference type="PROSITE" id="PS00449">
    <property type="entry name" value="ATPASE_A"/>
    <property type="match status" value="1"/>
</dbReference>
<feature type="transmembrane region" description="Helical" evidence="11">
    <location>
        <begin position="198"/>
        <end position="219"/>
    </location>
</feature>
<keyword evidence="5 11" id="KW-0812">Transmembrane</keyword>
<keyword evidence="3 11" id="KW-0813">Transport</keyword>
<keyword evidence="9 11" id="KW-0472">Membrane</keyword>
<evidence type="ECO:0000256" key="11">
    <source>
        <dbReference type="HAMAP-Rule" id="MF_01393"/>
    </source>
</evidence>
<keyword evidence="4 11" id="KW-0138">CF(0)</keyword>
<keyword evidence="7 11" id="KW-1133">Transmembrane helix</keyword>
<evidence type="ECO:0000256" key="9">
    <source>
        <dbReference type="ARBA" id="ARBA00023136"/>
    </source>
</evidence>
<evidence type="ECO:0000313" key="13">
    <source>
        <dbReference type="EMBL" id="SDY69050.1"/>
    </source>
</evidence>
<keyword evidence="14" id="KW-1185">Reference proteome</keyword>
<feature type="transmembrane region" description="Helical" evidence="11">
    <location>
        <begin position="92"/>
        <end position="113"/>
    </location>
</feature>
<protein>
    <recommendedName>
        <fullName evidence="11 12">ATP synthase subunit a</fullName>
    </recommendedName>
    <alternativeName>
        <fullName evidence="11">ATP synthase F0 sector subunit a</fullName>
    </alternativeName>
    <alternativeName>
        <fullName evidence="11">F-ATPase subunit 6</fullName>
    </alternativeName>
</protein>
<keyword evidence="8 11" id="KW-0406">Ion transport</keyword>
<dbReference type="GeneID" id="78125186"/>
<dbReference type="InterPro" id="IPR035908">
    <property type="entry name" value="F0_ATP_A_sf"/>
</dbReference>
<accession>A0A1H3LXB1</accession>
<dbReference type="Pfam" id="PF00119">
    <property type="entry name" value="ATP-synt_A"/>
    <property type="match status" value="1"/>
</dbReference>
<feature type="transmembrane region" description="Helical" evidence="11">
    <location>
        <begin position="152"/>
        <end position="178"/>
    </location>
</feature>
<dbReference type="AlphaFoldDB" id="A0A1H3LXB1"/>
<proteinExistence type="inferred from homology"/>
<dbReference type="EMBL" id="FNPR01000003">
    <property type="protein sequence ID" value="SDY69050.1"/>
    <property type="molecule type" value="Genomic_DNA"/>
</dbReference>
<evidence type="ECO:0000256" key="12">
    <source>
        <dbReference type="RuleBase" id="RU000483"/>
    </source>
</evidence>
<dbReference type="GO" id="GO:0005886">
    <property type="term" value="C:plasma membrane"/>
    <property type="evidence" value="ECO:0007669"/>
    <property type="project" value="UniProtKB-SubCell"/>
</dbReference>
<dbReference type="Gene3D" id="1.20.120.220">
    <property type="entry name" value="ATP synthase, F0 complex, subunit A"/>
    <property type="match status" value="1"/>
</dbReference>
<evidence type="ECO:0000256" key="2">
    <source>
        <dbReference type="ARBA" id="ARBA00006810"/>
    </source>
</evidence>
<name>A0A1H3LXB1_9RHOB</name>
<dbReference type="GO" id="GO:0046933">
    <property type="term" value="F:proton-transporting ATP synthase activity, rotational mechanism"/>
    <property type="evidence" value="ECO:0007669"/>
    <property type="project" value="UniProtKB-UniRule"/>
</dbReference>